<comment type="caution">
    <text evidence="1">The sequence shown here is derived from an EMBL/GenBank/DDBJ whole genome shotgun (WGS) entry which is preliminary data.</text>
</comment>
<proteinExistence type="predicted"/>
<reference evidence="1" key="2">
    <citation type="journal article" date="2024" name="Plant">
        <title>Genomic evolution and insights into agronomic trait innovations of Sesamum species.</title>
        <authorList>
            <person name="Miao H."/>
            <person name="Wang L."/>
            <person name="Qu L."/>
            <person name="Liu H."/>
            <person name="Sun Y."/>
            <person name="Le M."/>
            <person name="Wang Q."/>
            <person name="Wei S."/>
            <person name="Zheng Y."/>
            <person name="Lin W."/>
            <person name="Duan Y."/>
            <person name="Cao H."/>
            <person name="Xiong S."/>
            <person name="Wang X."/>
            <person name="Wei L."/>
            <person name="Li C."/>
            <person name="Ma Q."/>
            <person name="Ju M."/>
            <person name="Zhao R."/>
            <person name="Li G."/>
            <person name="Mu C."/>
            <person name="Tian Q."/>
            <person name="Mei H."/>
            <person name="Zhang T."/>
            <person name="Gao T."/>
            <person name="Zhang H."/>
        </authorList>
    </citation>
    <scope>NUCLEOTIDE SEQUENCE</scope>
    <source>
        <strain evidence="1">G02</strain>
    </source>
</reference>
<evidence type="ECO:0000313" key="1">
    <source>
        <dbReference type="EMBL" id="KAL0430670.1"/>
    </source>
</evidence>
<accession>A0AAW2VPH3</accession>
<dbReference type="AlphaFoldDB" id="A0AAW2VPH3"/>
<gene>
    <name evidence="1" type="ORF">Sradi_0693000</name>
</gene>
<reference evidence="1" key="1">
    <citation type="submission" date="2020-06" db="EMBL/GenBank/DDBJ databases">
        <authorList>
            <person name="Li T."/>
            <person name="Hu X."/>
            <person name="Zhang T."/>
            <person name="Song X."/>
            <person name="Zhang H."/>
            <person name="Dai N."/>
            <person name="Sheng W."/>
            <person name="Hou X."/>
            <person name="Wei L."/>
        </authorList>
    </citation>
    <scope>NUCLEOTIDE SEQUENCE</scope>
    <source>
        <strain evidence="1">G02</strain>
        <tissue evidence="1">Leaf</tissue>
    </source>
</reference>
<organism evidence="1">
    <name type="scientific">Sesamum radiatum</name>
    <name type="common">Black benniseed</name>
    <dbReference type="NCBI Taxonomy" id="300843"/>
    <lineage>
        <taxon>Eukaryota</taxon>
        <taxon>Viridiplantae</taxon>
        <taxon>Streptophyta</taxon>
        <taxon>Embryophyta</taxon>
        <taxon>Tracheophyta</taxon>
        <taxon>Spermatophyta</taxon>
        <taxon>Magnoliopsida</taxon>
        <taxon>eudicotyledons</taxon>
        <taxon>Gunneridae</taxon>
        <taxon>Pentapetalae</taxon>
        <taxon>asterids</taxon>
        <taxon>lamiids</taxon>
        <taxon>Lamiales</taxon>
        <taxon>Pedaliaceae</taxon>
        <taxon>Sesamum</taxon>
    </lineage>
</organism>
<name>A0AAW2VPH3_SESRA</name>
<sequence length="73" mass="8014">MDKAPSSQVAGCEHAECQLAGSRARRSRAHQPGDSWKAEIAGFFGRESLTCKNSFWKGSCKSLLIWNEDSIAL</sequence>
<protein>
    <submittedName>
        <fullName evidence="1">Uncharacterized protein</fullName>
    </submittedName>
</protein>
<dbReference type="EMBL" id="JACGWJ010000003">
    <property type="protein sequence ID" value="KAL0430670.1"/>
    <property type="molecule type" value="Genomic_DNA"/>
</dbReference>